<keyword evidence="6" id="KW-0808">Transferase</keyword>
<feature type="domain" description="Methyltransferase" evidence="17">
    <location>
        <begin position="56"/>
        <end position="131"/>
    </location>
</feature>
<name>A0AAE1HU95_9NEOP</name>
<evidence type="ECO:0000259" key="17">
    <source>
        <dbReference type="Pfam" id="PF13649"/>
    </source>
</evidence>
<evidence type="ECO:0000256" key="14">
    <source>
        <dbReference type="ARBA" id="ARBA00081208"/>
    </source>
</evidence>
<feature type="compositionally biased region" description="Basic and acidic residues" evidence="15">
    <location>
        <begin position="228"/>
        <end position="237"/>
    </location>
</feature>
<evidence type="ECO:0000256" key="7">
    <source>
        <dbReference type="ARBA" id="ARBA00022691"/>
    </source>
</evidence>
<keyword evidence="7" id="KW-0949">S-adenosyl-L-methionine</keyword>
<evidence type="ECO:0000256" key="13">
    <source>
        <dbReference type="ARBA" id="ARBA00075516"/>
    </source>
</evidence>
<evidence type="ECO:0000256" key="2">
    <source>
        <dbReference type="ARBA" id="ARBA00004496"/>
    </source>
</evidence>
<dbReference type="GO" id="GO:0070476">
    <property type="term" value="P:rRNA (guanine-N7)-methylation"/>
    <property type="evidence" value="ECO:0007669"/>
    <property type="project" value="InterPro"/>
</dbReference>
<evidence type="ECO:0000256" key="4">
    <source>
        <dbReference type="ARBA" id="ARBA00022490"/>
    </source>
</evidence>
<evidence type="ECO:0000313" key="18">
    <source>
        <dbReference type="EMBL" id="KAK3927488.1"/>
    </source>
</evidence>
<comment type="function">
    <text evidence="10">S-adenosyl-L-methionine-dependent methyltransferase that specifically methylates the N(7) position of a guanine in 18S rRNA. Requires the methyltransferase adapter protein TRM112 for full rRNA methyltransferase activity. Involved in the pre-rRNA processing steps leading to small-subunit rRNA production independently of its RNA-modifying catalytic activity. Important for biogenesis end export of the 40S ribosomal subunit independent on its methyltransferase activity. Locus-specific steroid receptor coactivator. Potentiates transactivation by glucocorticoid (NR3C1), mineralocorticoid (NR3C2), androgen (AR) and progesterone (PGR) receptors. Required for the maintenance of open chromatin at the TSC22D3/GILZ locus to facilitate NR3C1 loading on the response elements. Required for maintenance of dimethylation on histone H3 'Lys-79' (H3K79me2), although direct histone methyltransferase activity is not observed in vitro.</text>
</comment>
<dbReference type="PANTHER" id="PTHR12734:SF0">
    <property type="entry name" value="18S RRNA (GUANINE-N(7))-METHYLTRANSFERASE-RELATED"/>
    <property type="match status" value="1"/>
</dbReference>
<dbReference type="GO" id="GO:0005730">
    <property type="term" value="C:nucleolus"/>
    <property type="evidence" value="ECO:0007669"/>
    <property type="project" value="UniProtKB-ARBA"/>
</dbReference>
<comment type="caution">
    <text evidence="18">The sequence shown here is derived from an EMBL/GenBank/DDBJ whole genome shotgun (WGS) entry which is preliminary data.</text>
</comment>
<evidence type="ECO:0000256" key="8">
    <source>
        <dbReference type="ARBA" id="ARBA00023242"/>
    </source>
</evidence>
<keyword evidence="19" id="KW-1185">Reference proteome</keyword>
<dbReference type="InterPro" id="IPR039769">
    <property type="entry name" value="Bud23-like"/>
</dbReference>
<keyword evidence="4" id="KW-0963">Cytoplasm</keyword>
<evidence type="ECO:0000256" key="15">
    <source>
        <dbReference type="SAM" id="MobiDB-lite"/>
    </source>
</evidence>
<comment type="catalytic activity">
    <reaction evidence="9">
        <text>a guanosine in 18S rRNA + S-adenosyl-L-methionine = an N(7)-methylguanosine in 18S rRNA + S-adenosyl-L-homocysteine</text>
        <dbReference type="Rhea" id="RHEA:54584"/>
        <dbReference type="Rhea" id="RHEA-COMP:13937"/>
        <dbReference type="Rhea" id="RHEA-COMP:13938"/>
        <dbReference type="ChEBI" id="CHEBI:57856"/>
        <dbReference type="ChEBI" id="CHEBI:59789"/>
        <dbReference type="ChEBI" id="CHEBI:74269"/>
        <dbReference type="ChEBI" id="CHEBI:74480"/>
    </reaction>
</comment>
<evidence type="ECO:0000256" key="6">
    <source>
        <dbReference type="ARBA" id="ARBA00022679"/>
    </source>
</evidence>
<dbReference type="InterPro" id="IPR029063">
    <property type="entry name" value="SAM-dependent_MTases_sf"/>
</dbReference>
<keyword evidence="5" id="KW-0489">Methyltransferase</keyword>
<organism evidence="18 19">
    <name type="scientific">Frankliniella fusca</name>
    <dbReference type="NCBI Taxonomy" id="407009"/>
    <lineage>
        <taxon>Eukaryota</taxon>
        <taxon>Metazoa</taxon>
        <taxon>Ecdysozoa</taxon>
        <taxon>Arthropoda</taxon>
        <taxon>Hexapoda</taxon>
        <taxon>Insecta</taxon>
        <taxon>Pterygota</taxon>
        <taxon>Neoptera</taxon>
        <taxon>Paraneoptera</taxon>
        <taxon>Thysanoptera</taxon>
        <taxon>Terebrantia</taxon>
        <taxon>Thripoidea</taxon>
        <taxon>Thripidae</taxon>
        <taxon>Frankliniella</taxon>
    </lineage>
</organism>
<dbReference type="CDD" id="cd02440">
    <property type="entry name" value="AdoMet_MTases"/>
    <property type="match status" value="1"/>
</dbReference>
<comment type="subcellular location">
    <subcellularLocation>
        <location evidence="2">Cytoplasm</location>
    </subcellularLocation>
    <subcellularLocation>
        <location evidence="1">Nucleus</location>
    </subcellularLocation>
</comment>
<dbReference type="FunFam" id="3.40.50.150:FF:000017">
    <property type="entry name" value="probable 18S rRNA (Guanine-N(7))-methyltransferase"/>
    <property type="match status" value="1"/>
</dbReference>
<evidence type="ECO:0000259" key="16">
    <source>
        <dbReference type="Pfam" id="PF12589"/>
    </source>
</evidence>
<evidence type="ECO:0000256" key="1">
    <source>
        <dbReference type="ARBA" id="ARBA00004123"/>
    </source>
</evidence>
<feature type="region of interest" description="Disordered" evidence="15">
    <location>
        <begin position="214"/>
        <end position="280"/>
    </location>
</feature>
<comment type="similarity">
    <text evidence="3">Belongs to the class I-like SAM-binding methyltransferase superfamily. BUD23/WBSCR22 family.</text>
</comment>
<feature type="compositionally biased region" description="Basic and acidic residues" evidence="15">
    <location>
        <begin position="246"/>
        <end position="255"/>
    </location>
</feature>
<evidence type="ECO:0000256" key="10">
    <source>
        <dbReference type="ARBA" id="ARBA00059355"/>
    </source>
</evidence>
<proteinExistence type="inferred from homology"/>
<dbReference type="SUPFAM" id="SSF53335">
    <property type="entry name" value="S-adenosyl-L-methionine-dependent methyltransferases"/>
    <property type="match status" value="1"/>
</dbReference>
<dbReference type="GO" id="GO:0005737">
    <property type="term" value="C:cytoplasm"/>
    <property type="evidence" value="ECO:0007669"/>
    <property type="project" value="UniProtKB-SubCell"/>
</dbReference>
<evidence type="ECO:0000256" key="5">
    <source>
        <dbReference type="ARBA" id="ARBA00022603"/>
    </source>
</evidence>
<dbReference type="Proteomes" id="UP001219518">
    <property type="component" value="Unassembled WGS sequence"/>
</dbReference>
<dbReference type="GO" id="GO:0016435">
    <property type="term" value="F:rRNA (guanine) methyltransferase activity"/>
    <property type="evidence" value="ECO:0007669"/>
    <property type="project" value="InterPro"/>
</dbReference>
<reference evidence="18" key="2">
    <citation type="journal article" date="2023" name="BMC Genomics">
        <title>Pest status, molecular evolution, and epigenetic factors derived from the genome assembly of Frankliniella fusca, a thysanopteran phytovirus vector.</title>
        <authorList>
            <person name="Catto M.A."/>
            <person name="Labadie P.E."/>
            <person name="Jacobson A.L."/>
            <person name="Kennedy G.G."/>
            <person name="Srinivasan R."/>
            <person name="Hunt B.G."/>
        </authorList>
    </citation>
    <scope>NUCLEOTIDE SEQUENCE</scope>
    <source>
        <strain evidence="18">PL_HMW_Pooled</strain>
    </source>
</reference>
<sequence length="280" mass="31362">MASVRRPEHLAPPEVFYNDDEAKKYSQNSRIIEIQEQMSERALELLTLPEDEPCFVLDIGCGSGLSGSVLDEQGHYWVGVDISPAMLDVAQDREVEGDLILGDMGEGMPFRAGTFDGAISISALQWLCNADKTHHNPVKRLYKFFSTLNSCLSRTARAVFQFYPENSNQVELITSQAMKAGFYGGVVVDYPNSTKAKKFFLVLMTGGNMPLPKALGADGESSSVSYSKKREQLDRARGSKGKSLKNSREWILEKKERRRRQGKNTRADTKYTGRKRSGRF</sequence>
<reference evidence="18" key="1">
    <citation type="submission" date="2021-07" db="EMBL/GenBank/DDBJ databases">
        <authorList>
            <person name="Catto M.A."/>
            <person name="Jacobson A."/>
            <person name="Kennedy G."/>
            <person name="Labadie P."/>
            <person name="Hunt B.G."/>
            <person name="Srinivasan R."/>
        </authorList>
    </citation>
    <scope>NUCLEOTIDE SEQUENCE</scope>
    <source>
        <strain evidence="18">PL_HMW_Pooled</strain>
        <tissue evidence="18">Head</tissue>
    </source>
</reference>
<dbReference type="Pfam" id="PF13649">
    <property type="entry name" value="Methyltransf_25"/>
    <property type="match status" value="1"/>
</dbReference>
<dbReference type="InterPro" id="IPR041698">
    <property type="entry name" value="Methyltransf_25"/>
</dbReference>
<dbReference type="AlphaFoldDB" id="A0AAE1HU95"/>
<comment type="subunit">
    <text evidence="11">Heterodimer with TRMT112; this heterodimerization is necessary for the metabolic stability and activity of the catalytic subunit BUD23. Interacts with GRIP1.</text>
</comment>
<dbReference type="EMBL" id="JAHWGI010001289">
    <property type="protein sequence ID" value="KAK3927488.1"/>
    <property type="molecule type" value="Genomic_DNA"/>
</dbReference>
<dbReference type="Gene3D" id="3.40.50.150">
    <property type="entry name" value="Vaccinia Virus protein VP39"/>
    <property type="match status" value="1"/>
</dbReference>
<keyword evidence="8" id="KW-0539">Nucleus</keyword>
<evidence type="ECO:0000256" key="3">
    <source>
        <dbReference type="ARBA" id="ARBA00005547"/>
    </source>
</evidence>
<feature type="domain" description="18S rRNA (guanine(1575)-N(7))-methyltransferase Bud23 C-terminal" evidence="16">
    <location>
        <begin position="203"/>
        <end position="277"/>
    </location>
</feature>
<gene>
    <name evidence="18" type="ORF">KUF71_015773</name>
</gene>
<accession>A0AAE1HU95</accession>
<dbReference type="InterPro" id="IPR022238">
    <property type="entry name" value="Bud23_C"/>
</dbReference>
<dbReference type="Pfam" id="PF12589">
    <property type="entry name" value="WBS_methylT"/>
    <property type="match status" value="1"/>
</dbReference>
<evidence type="ECO:0000256" key="9">
    <source>
        <dbReference type="ARBA" id="ARBA00050374"/>
    </source>
</evidence>
<dbReference type="PANTHER" id="PTHR12734">
    <property type="entry name" value="METHYLTRANSFERASE-RELATED"/>
    <property type="match status" value="1"/>
</dbReference>
<protein>
    <recommendedName>
        <fullName evidence="12">18S rRNA (guanine-N(7))-methyltransferase</fullName>
    </recommendedName>
    <alternativeName>
        <fullName evidence="14">Bud site selection protein 23 homolog</fullName>
    </alternativeName>
    <alternativeName>
        <fullName evidence="13">rRNA methyltransferase and ribosome maturation factor</fullName>
    </alternativeName>
</protein>
<evidence type="ECO:0000256" key="11">
    <source>
        <dbReference type="ARBA" id="ARBA00064164"/>
    </source>
</evidence>
<evidence type="ECO:0000256" key="12">
    <source>
        <dbReference type="ARBA" id="ARBA00074415"/>
    </source>
</evidence>
<evidence type="ECO:0000313" key="19">
    <source>
        <dbReference type="Proteomes" id="UP001219518"/>
    </source>
</evidence>